<dbReference type="Proteomes" id="UP000803884">
    <property type="component" value="Unassembled WGS sequence"/>
</dbReference>
<feature type="active site" description="Charge relay system" evidence="5">
    <location>
        <position position="198"/>
    </location>
</feature>
<evidence type="ECO:0000313" key="9">
    <source>
        <dbReference type="Proteomes" id="UP000803884"/>
    </source>
</evidence>
<accession>A0AB34KZI5</accession>
<dbReference type="InterPro" id="IPR023631">
    <property type="entry name" value="Amidase_dom"/>
</dbReference>
<feature type="binding site" evidence="6">
    <location>
        <begin position="219"/>
        <end position="222"/>
    </location>
    <ligand>
        <name>substrate</name>
    </ligand>
</feature>
<dbReference type="InterPro" id="IPR020556">
    <property type="entry name" value="Amidase_CS"/>
</dbReference>
<evidence type="ECO:0000256" key="1">
    <source>
        <dbReference type="ARBA" id="ARBA00001311"/>
    </source>
</evidence>
<evidence type="ECO:0000256" key="6">
    <source>
        <dbReference type="PIRSR" id="PIRSR001221-2"/>
    </source>
</evidence>
<dbReference type="EMBL" id="JAAQHG020000004">
    <property type="protein sequence ID" value="KAL1589681.1"/>
    <property type="molecule type" value="Genomic_DNA"/>
</dbReference>
<evidence type="ECO:0000256" key="3">
    <source>
        <dbReference type="ARBA" id="ARBA00012922"/>
    </source>
</evidence>
<keyword evidence="4" id="KW-0378">Hydrolase</keyword>
<protein>
    <recommendedName>
        <fullName evidence="3">amidase</fullName>
        <ecNumber evidence="3">3.5.1.4</ecNumber>
    </recommendedName>
</protein>
<dbReference type="PANTHER" id="PTHR46072:SF2">
    <property type="entry name" value="AMIDASE (EUROFUNG)"/>
    <property type="match status" value="1"/>
</dbReference>
<dbReference type="PROSITE" id="PS00571">
    <property type="entry name" value="AMIDASES"/>
    <property type="match status" value="1"/>
</dbReference>
<dbReference type="Pfam" id="PF01425">
    <property type="entry name" value="Amidase"/>
    <property type="match status" value="1"/>
</dbReference>
<organism evidence="8 9">
    <name type="scientific">Cladosporium halotolerans</name>
    <dbReference type="NCBI Taxonomy" id="1052096"/>
    <lineage>
        <taxon>Eukaryota</taxon>
        <taxon>Fungi</taxon>
        <taxon>Dikarya</taxon>
        <taxon>Ascomycota</taxon>
        <taxon>Pezizomycotina</taxon>
        <taxon>Dothideomycetes</taxon>
        <taxon>Dothideomycetidae</taxon>
        <taxon>Cladosporiales</taxon>
        <taxon>Cladosporiaceae</taxon>
        <taxon>Cladosporium</taxon>
    </lineage>
</organism>
<dbReference type="GO" id="GO:0004040">
    <property type="term" value="F:amidase activity"/>
    <property type="evidence" value="ECO:0007669"/>
    <property type="project" value="UniProtKB-EC"/>
</dbReference>
<reference evidence="8 9" key="1">
    <citation type="journal article" date="2020" name="Microbiol. Resour. Announc.">
        <title>Draft Genome Sequence of a Cladosporium Species Isolated from the Mesophotic Ascidian Didemnum maculosum.</title>
        <authorList>
            <person name="Gioti A."/>
            <person name="Siaperas R."/>
            <person name="Nikolaivits E."/>
            <person name="Le Goff G."/>
            <person name="Ouazzani J."/>
            <person name="Kotoulas G."/>
            <person name="Topakas E."/>
        </authorList>
    </citation>
    <scope>NUCLEOTIDE SEQUENCE [LARGE SCALE GENOMIC DNA]</scope>
    <source>
        <strain evidence="8 9">TM138-S3</strain>
    </source>
</reference>
<evidence type="ECO:0000259" key="7">
    <source>
        <dbReference type="Pfam" id="PF01425"/>
    </source>
</evidence>
<dbReference type="InterPro" id="IPR036928">
    <property type="entry name" value="AS_sf"/>
</dbReference>
<comment type="catalytic activity">
    <reaction evidence="1">
        <text>a monocarboxylic acid amide + H2O = a monocarboxylate + NH4(+)</text>
        <dbReference type="Rhea" id="RHEA:12020"/>
        <dbReference type="ChEBI" id="CHEBI:15377"/>
        <dbReference type="ChEBI" id="CHEBI:28938"/>
        <dbReference type="ChEBI" id="CHEBI:35757"/>
        <dbReference type="ChEBI" id="CHEBI:83628"/>
        <dbReference type="EC" id="3.5.1.4"/>
    </reaction>
</comment>
<feature type="active site" description="Charge relay system" evidence="5">
    <location>
        <position position="123"/>
    </location>
</feature>
<comment type="caution">
    <text evidence="8">The sequence shown here is derived from an EMBL/GenBank/DDBJ whole genome shotgun (WGS) entry which is preliminary data.</text>
</comment>
<gene>
    <name evidence="8" type="ORF">WHR41_01582</name>
</gene>
<evidence type="ECO:0000256" key="4">
    <source>
        <dbReference type="ARBA" id="ARBA00022801"/>
    </source>
</evidence>
<evidence type="ECO:0000256" key="5">
    <source>
        <dbReference type="PIRSR" id="PIRSR001221-1"/>
    </source>
</evidence>
<dbReference type="SUPFAM" id="SSF75304">
    <property type="entry name" value="Amidase signature (AS) enzymes"/>
    <property type="match status" value="1"/>
</dbReference>
<dbReference type="GeneID" id="96003026"/>
<feature type="binding site" evidence="6">
    <location>
        <position position="198"/>
    </location>
    <ligand>
        <name>substrate</name>
    </ligand>
</feature>
<dbReference type="EC" id="3.5.1.4" evidence="3"/>
<feature type="binding site" evidence="6">
    <location>
        <position position="172"/>
    </location>
    <ligand>
        <name>substrate</name>
    </ligand>
</feature>
<comment type="similarity">
    <text evidence="2">Belongs to the amidase family.</text>
</comment>
<dbReference type="PIRSF" id="PIRSF001221">
    <property type="entry name" value="Amidase_fungi"/>
    <property type="match status" value="1"/>
</dbReference>
<proteinExistence type="inferred from homology"/>
<dbReference type="AlphaFoldDB" id="A0AB34KZI5"/>
<feature type="active site" description="Acyl-ester intermediate" evidence="5">
    <location>
        <position position="222"/>
    </location>
</feature>
<dbReference type="Gene3D" id="3.90.1300.10">
    <property type="entry name" value="Amidase signature (AS) domain"/>
    <property type="match status" value="1"/>
</dbReference>
<evidence type="ECO:0000256" key="2">
    <source>
        <dbReference type="ARBA" id="ARBA00009199"/>
    </source>
</evidence>
<dbReference type="PANTHER" id="PTHR46072">
    <property type="entry name" value="AMIDASE-RELATED-RELATED"/>
    <property type="match status" value="1"/>
</dbReference>
<feature type="domain" description="Amidase" evidence="7">
    <location>
        <begin position="67"/>
        <end position="520"/>
    </location>
</feature>
<name>A0AB34KZI5_9PEZI</name>
<evidence type="ECO:0000313" key="8">
    <source>
        <dbReference type="EMBL" id="KAL1589681.1"/>
    </source>
</evidence>
<dbReference type="RefSeq" id="XP_069232786.1">
    <property type="nucleotide sequence ID" value="XM_069370188.1"/>
</dbReference>
<keyword evidence="9" id="KW-1185">Reference proteome</keyword>
<sequence length="533" mass="58811">MTVAEDSPSLQRPWTEVVAAKRAIREEHIKKPRDLSKTRRPVINFTELADIEPLTKLYQSGQASVQEVITAYIDKACDAHNKTNCLTEICFEDAMKQAKSLDASMMEYGALVGPLHGVPVSLKDQFDVEGFDSSLGYVGRAFAPATSDALLVSVLRQLGAVIIAKTNLPQSIMWCECENPLWGLTTHPLNPKFTSGGSSGGEGALLALNGSLIGWGTDIGGSIRIPSHMNGLWGLKPSSGRMSYQGVAVSTEGQQHVPSAVGPMARSLSSLSLVTKAVIESEPWKSDPQLPPLPWKENEFQTFSHRPLVIGVLLDDGVVKVHPPVERVLKETVEKLIDAGHEIVEWDASLHADCISIMDEYYTADGGEDIRQAVTEGGEPFLPHVQSLIDRAPPISVYEYWQLNKRKIAAQQAYHTMWNEKRSPTGRCVDVVLMPTMPHTAMTHRSCRWVGYTKVFNILDYTALSFPAGKASKHDIALQGYEPRNPNDAWNWQRYDAEAMDGHHVGLQLVGRRFDEEKILGAATQVEQVLRKA</sequence>